<evidence type="ECO:0000256" key="1">
    <source>
        <dbReference type="SAM" id="Phobius"/>
    </source>
</evidence>
<keyword evidence="1" id="KW-0472">Membrane</keyword>
<protein>
    <submittedName>
        <fullName evidence="2">Septum formation initiator</fullName>
    </submittedName>
</protein>
<feature type="transmembrane region" description="Helical" evidence="1">
    <location>
        <begin position="12"/>
        <end position="30"/>
    </location>
</feature>
<gene>
    <name evidence="2" type="ordered locus">Deba_2208</name>
</gene>
<dbReference type="Pfam" id="PF04977">
    <property type="entry name" value="DivIC"/>
    <property type="match status" value="1"/>
</dbReference>
<dbReference type="KEGG" id="dbr:Deba_2208"/>
<dbReference type="AlphaFoldDB" id="E1QJ29"/>
<organism evidence="2 3">
    <name type="scientific">Desulfarculus baarsii (strain ATCC 33931 / DSM 2075 / LMG 7858 / VKM B-1802 / 2st14)</name>
    <dbReference type="NCBI Taxonomy" id="644282"/>
    <lineage>
        <taxon>Bacteria</taxon>
        <taxon>Pseudomonadati</taxon>
        <taxon>Thermodesulfobacteriota</taxon>
        <taxon>Desulfarculia</taxon>
        <taxon>Desulfarculales</taxon>
        <taxon>Desulfarculaceae</taxon>
        <taxon>Desulfarculus</taxon>
    </lineage>
</organism>
<reference evidence="2 3" key="1">
    <citation type="journal article" date="2010" name="Stand. Genomic Sci.">
        <title>Complete genome sequence of Desulfarculus baarsii type strain (2st14).</title>
        <authorList>
            <person name="Sun H."/>
            <person name="Spring S."/>
            <person name="Lapidus A."/>
            <person name="Davenport K."/>
            <person name="Del Rio T.G."/>
            <person name="Tice H."/>
            <person name="Nolan M."/>
            <person name="Copeland A."/>
            <person name="Cheng J.F."/>
            <person name="Lucas S."/>
            <person name="Tapia R."/>
            <person name="Goodwin L."/>
            <person name="Pitluck S."/>
            <person name="Ivanova N."/>
            <person name="Pagani I."/>
            <person name="Mavromatis K."/>
            <person name="Ovchinnikova G."/>
            <person name="Pati A."/>
            <person name="Chen A."/>
            <person name="Palaniappan K."/>
            <person name="Hauser L."/>
            <person name="Chang Y.J."/>
            <person name="Jeffries C.D."/>
            <person name="Detter J.C."/>
            <person name="Han C."/>
            <person name="Rohde M."/>
            <person name="Brambilla E."/>
            <person name="Goker M."/>
            <person name="Woyke T."/>
            <person name="Bristow J."/>
            <person name="Eisen J.A."/>
            <person name="Markowitz V."/>
            <person name="Hugenholtz P."/>
            <person name="Kyrpides N.C."/>
            <person name="Klenk H.P."/>
            <person name="Land M."/>
        </authorList>
    </citation>
    <scope>NUCLEOTIDE SEQUENCE [LARGE SCALE GENOMIC DNA]</scope>
    <source>
        <strain evidence="3">ATCC 33931 / DSM 2075 / LMG 7858 / VKM B-1802 / 2st14</strain>
    </source>
</reference>
<keyword evidence="3" id="KW-1185">Reference proteome</keyword>
<dbReference type="RefSeq" id="WP_013259013.1">
    <property type="nucleotide sequence ID" value="NC_014365.1"/>
</dbReference>
<keyword evidence="1" id="KW-0812">Transmembrane</keyword>
<dbReference type="STRING" id="644282.Deba_2208"/>
<accession>E1QJ29</accession>
<dbReference type="EMBL" id="CP002085">
    <property type="protein sequence ID" value="ADK85572.1"/>
    <property type="molecule type" value="Genomic_DNA"/>
</dbReference>
<proteinExistence type="predicted"/>
<keyword evidence="1" id="KW-1133">Transmembrane helix</keyword>
<name>E1QJ29_DESB2</name>
<evidence type="ECO:0000313" key="3">
    <source>
        <dbReference type="Proteomes" id="UP000009047"/>
    </source>
</evidence>
<sequence>METAQNRNLWWTLVVVAVICVCAVAFYRGIGLMISTERQLAQVLAINDKLDSDNRALLRQAQRLRVDQAAVERAARREMDVVRPDEVVYQGKDAEVKPALAVKE</sequence>
<dbReference type="InterPro" id="IPR007060">
    <property type="entry name" value="FtsL/DivIC"/>
</dbReference>
<dbReference type="Proteomes" id="UP000009047">
    <property type="component" value="Chromosome"/>
</dbReference>
<dbReference type="HOGENOM" id="CLU_2245577_0_0_7"/>
<evidence type="ECO:0000313" key="2">
    <source>
        <dbReference type="EMBL" id="ADK85572.1"/>
    </source>
</evidence>
<dbReference type="eggNOG" id="COG2919">
    <property type="taxonomic scope" value="Bacteria"/>
</dbReference>